<gene>
    <name evidence="2" type="ORF">JGI23_00236</name>
</gene>
<dbReference type="Gene3D" id="1.20.5.340">
    <property type="match status" value="1"/>
</dbReference>
<evidence type="ECO:0000256" key="1">
    <source>
        <dbReference type="SAM" id="Coils"/>
    </source>
</evidence>
<dbReference type="OrthoDB" id="9784940at2"/>
<dbReference type="PANTHER" id="PTHR38753">
    <property type="entry name" value="SLR1441 PROTEIN"/>
    <property type="match status" value="1"/>
</dbReference>
<evidence type="ECO:0000313" key="2">
    <source>
        <dbReference type="EMBL" id="CUS97081.1"/>
    </source>
</evidence>
<feature type="coiled-coil region" evidence="1">
    <location>
        <begin position="116"/>
        <end position="202"/>
    </location>
</feature>
<sequence>MISELKDKISQVFDEKQANVLLEIVALVYEQVLKAMDLTEVKNVIKELAEAQKRTEESLETFKRETTENFNRVWNAIGQLTQRVDQLAEAQKRTEVSLETFKRETTENFNRVWNAIGQLTQRVDQLTQRMDQLTQRVDQLTQRMDQLTQRVDQLTQRMDQLTQRVDQLTQRMDQLAEAQIKTEEQLKELANAQKRVEEVLATLLGRMKTVEERMDWVFHSIGFAVEDKSLRVLPELLKKEGIEVKDKLIRRYYWIGDDYNQINIFGWGKKNGEKILILGEVKMRASKKEVDKFLKIAKEIQKKEGNPQTFLVFVASDFHPKVEEYLQNKGIRYFWSYELD</sequence>
<proteinExistence type="predicted"/>
<keyword evidence="1" id="KW-0175">Coiled coil</keyword>
<feature type="coiled-coil region" evidence="1">
    <location>
        <begin position="38"/>
        <end position="65"/>
    </location>
</feature>
<dbReference type="PANTHER" id="PTHR38753:SF1">
    <property type="entry name" value="SLR1441 PROTEIN"/>
    <property type="match status" value="1"/>
</dbReference>
<dbReference type="Proteomes" id="UP000199197">
    <property type="component" value="Unassembled WGS sequence"/>
</dbReference>
<protein>
    <submittedName>
        <fullName evidence="2">Uncharacterized protein</fullName>
    </submittedName>
</protein>
<keyword evidence="3" id="KW-1185">Reference proteome</keyword>
<dbReference type="SUPFAM" id="SSF57997">
    <property type="entry name" value="Tropomyosin"/>
    <property type="match status" value="1"/>
</dbReference>
<organism evidence="2 3">
    <name type="scientific">Candidatus Chryseopegocella kryptomonas</name>
    <dbReference type="NCBI Taxonomy" id="1633643"/>
    <lineage>
        <taxon>Bacteria</taxon>
        <taxon>Pseudomonadati</taxon>
        <taxon>Candidatus Kryptoniota</taxon>
        <taxon>Candidatus Chryseopegocella</taxon>
    </lineage>
</organism>
<reference evidence="3" key="1">
    <citation type="submission" date="2015-11" db="EMBL/GenBank/DDBJ databases">
        <authorList>
            <person name="Varghese N."/>
        </authorList>
    </citation>
    <scope>NUCLEOTIDE SEQUENCE [LARGE SCALE GENOMIC DNA]</scope>
    <source>
        <strain evidence="3">JGI-23</strain>
    </source>
</reference>
<dbReference type="EMBL" id="CZVW01000002">
    <property type="protein sequence ID" value="CUS97081.1"/>
    <property type="molecule type" value="Genomic_DNA"/>
</dbReference>
<dbReference type="AlphaFoldDB" id="A0A0P1MMX3"/>
<name>A0A0P1MMX3_9BACT</name>
<dbReference type="RefSeq" id="WP_092347181.1">
    <property type="nucleotide sequence ID" value="NZ_CZVW01000002.1"/>
</dbReference>
<evidence type="ECO:0000313" key="3">
    <source>
        <dbReference type="Proteomes" id="UP000199197"/>
    </source>
</evidence>
<accession>A0A0P1MMX3</accession>